<organism evidence="2 3">
    <name type="scientific">Desmonostoc muscorum LEGE 12446</name>
    <dbReference type="NCBI Taxonomy" id="1828758"/>
    <lineage>
        <taxon>Bacteria</taxon>
        <taxon>Bacillati</taxon>
        <taxon>Cyanobacteriota</taxon>
        <taxon>Cyanophyceae</taxon>
        <taxon>Nostocales</taxon>
        <taxon>Nostocaceae</taxon>
        <taxon>Desmonostoc</taxon>
    </lineage>
</organism>
<accession>A0A8J7DG44</accession>
<feature type="compositionally biased region" description="Basic and acidic residues" evidence="1">
    <location>
        <begin position="1"/>
        <end position="13"/>
    </location>
</feature>
<feature type="region of interest" description="Disordered" evidence="1">
    <location>
        <begin position="1"/>
        <end position="20"/>
    </location>
</feature>
<dbReference type="EMBL" id="JADEXS010000122">
    <property type="protein sequence ID" value="MBE9022994.1"/>
    <property type="molecule type" value="Genomic_DNA"/>
</dbReference>
<dbReference type="RefSeq" id="WP_193916319.1">
    <property type="nucleotide sequence ID" value="NZ_JADEXS020000001.1"/>
</dbReference>
<comment type="caution">
    <text evidence="2">The sequence shown here is derived from an EMBL/GenBank/DDBJ whole genome shotgun (WGS) entry which is preliminary data.</text>
</comment>
<protein>
    <submittedName>
        <fullName evidence="2">Uncharacterized protein</fullName>
    </submittedName>
</protein>
<evidence type="ECO:0000313" key="3">
    <source>
        <dbReference type="Proteomes" id="UP000622533"/>
    </source>
</evidence>
<name>A0A8J7DG44_DESMC</name>
<evidence type="ECO:0000313" key="2">
    <source>
        <dbReference type="EMBL" id="MBE9022994.1"/>
    </source>
</evidence>
<evidence type="ECO:0000256" key="1">
    <source>
        <dbReference type="SAM" id="MobiDB-lite"/>
    </source>
</evidence>
<reference evidence="2" key="1">
    <citation type="submission" date="2020-10" db="EMBL/GenBank/DDBJ databases">
        <authorList>
            <person name="Castelo-Branco R."/>
            <person name="Eusebio N."/>
            <person name="Adriana R."/>
            <person name="Vieira A."/>
            <person name="Brugerolle De Fraissinette N."/>
            <person name="Rezende De Castro R."/>
            <person name="Schneider M.P."/>
            <person name="Vasconcelos V."/>
            <person name="Leao P.N."/>
        </authorList>
    </citation>
    <scope>NUCLEOTIDE SEQUENCE</scope>
    <source>
        <strain evidence="2">LEGE 12446</strain>
    </source>
</reference>
<dbReference type="Proteomes" id="UP000622533">
    <property type="component" value="Unassembled WGS sequence"/>
</dbReference>
<sequence length="80" mass="9183">MSHPQGIEHEPKQSKIGNLKSKIANQQPPQVFHNSNAIARYDLYVYTLTPPESKAGMVTFLETKKITLIFLEIWVWRIGC</sequence>
<dbReference type="AlphaFoldDB" id="A0A8J7DG44"/>
<proteinExistence type="predicted"/>
<gene>
    <name evidence="2" type="ORF">IQ276_11315</name>
</gene>
<keyword evidence="3" id="KW-1185">Reference proteome</keyword>